<keyword evidence="2" id="KW-1185">Reference proteome</keyword>
<evidence type="ECO:0000313" key="1">
    <source>
        <dbReference type="EMBL" id="KAI9914005.1"/>
    </source>
</evidence>
<gene>
    <name evidence="1" type="ORF">PsorP6_005307</name>
</gene>
<protein>
    <submittedName>
        <fullName evidence="1">Uncharacterized protein</fullName>
    </submittedName>
</protein>
<proteinExistence type="predicted"/>
<dbReference type="Proteomes" id="UP001163321">
    <property type="component" value="Chromosome 4"/>
</dbReference>
<reference evidence="1 2" key="1">
    <citation type="journal article" date="2022" name="bioRxiv">
        <title>The genome of the oomycete Peronosclerospora sorghi, a cosmopolitan pathogen of maize and sorghum, is inflated with dispersed pseudogenes.</title>
        <authorList>
            <person name="Fletcher K."/>
            <person name="Martin F."/>
            <person name="Isakeit T."/>
            <person name="Cavanaugh K."/>
            <person name="Magill C."/>
            <person name="Michelmore R."/>
        </authorList>
    </citation>
    <scope>NUCLEOTIDE SEQUENCE [LARGE SCALE GENOMIC DNA]</scope>
    <source>
        <strain evidence="1">P6</strain>
    </source>
</reference>
<evidence type="ECO:0000313" key="2">
    <source>
        <dbReference type="Proteomes" id="UP001163321"/>
    </source>
</evidence>
<accession>A0ACC0W573</accession>
<organism evidence="1 2">
    <name type="scientific">Peronosclerospora sorghi</name>
    <dbReference type="NCBI Taxonomy" id="230839"/>
    <lineage>
        <taxon>Eukaryota</taxon>
        <taxon>Sar</taxon>
        <taxon>Stramenopiles</taxon>
        <taxon>Oomycota</taxon>
        <taxon>Peronosporomycetes</taxon>
        <taxon>Peronosporales</taxon>
        <taxon>Peronosporaceae</taxon>
        <taxon>Peronosclerospora</taxon>
    </lineage>
</organism>
<dbReference type="EMBL" id="CM047583">
    <property type="protein sequence ID" value="KAI9914005.1"/>
    <property type="molecule type" value="Genomic_DNA"/>
</dbReference>
<name>A0ACC0W573_9STRA</name>
<sequence>MTRYVAGSAAYNGWLGDFGPLHTKTVRPECEEAGDVMDSRPKMFEWNFKHLPGRNDETVECSIACTSSDNELINRELSPRSSNDCDDALSDMLSDKLDAIFRWLKESNGD</sequence>
<comment type="caution">
    <text evidence="1">The sequence shown here is derived from an EMBL/GenBank/DDBJ whole genome shotgun (WGS) entry which is preliminary data.</text>
</comment>